<dbReference type="GO" id="GO:0015086">
    <property type="term" value="F:cadmium ion transmembrane transporter activity"/>
    <property type="evidence" value="ECO:0007669"/>
    <property type="project" value="TreeGrafter"/>
</dbReference>
<dbReference type="PANTHER" id="PTHR11706">
    <property type="entry name" value="SOLUTE CARRIER PROTEIN FAMILY 11 MEMBER"/>
    <property type="match status" value="1"/>
</dbReference>
<keyword evidence="4 6" id="KW-1133">Transmembrane helix</keyword>
<feature type="transmembrane region" description="Helical" evidence="6">
    <location>
        <begin position="279"/>
        <end position="303"/>
    </location>
</feature>
<dbReference type="KEGG" id="sgbi:P3F81_02460"/>
<name>A0A9Y2AI17_9FIRM</name>
<dbReference type="GO" id="GO:0034755">
    <property type="term" value="P:iron ion transmembrane transport"/>
    <property type="evidence" value="ECO:0007669"/>
    <property type="project" value="TreeGrafter"/>
</dbReference>
<keyword evidence="2" id="KW-0813">Transport</keyword>
<dbReference type="GO" id="GO:0005384">
    <property type="term" value="F:manganese ion transmembrane transporter activity"/>
    <property type="evidence" value="ECO:0007669"/>
    <property type="project" value="TreeGrafter"/>
</dbReference>
<keyword evidence="5 6" id="KW-0472">Membrane</keyword>
<feature type="transmembrane region" description="Helical" evidence="6">
    <location>
        <begin position="42"/>
        <end position="64"/>
    </location>
</feature>
<feature type="transmembrane region" description="Helical" evidence="6">
    <location>
        <begin position="385"/>
        <end position="410"/>
    </location>
</feature>
<organism evidence="8 9">
    <name type="scientific">Selenobaculum gibii</name>
    <dbReference type="NCBI Taxonomy" id="3054208"/>
    <lineage>
        <taxon>Bacteria</taxon>
        <taxon>Bacillati</taxon>
        <taxon>Bacillota</taxon>
        <taxon>Negativicutes</taxon>
        <taxon>Selenomonadales</taxon>
        <taxon>Selenomonadaceae</taxon>
        <taxon>Selenobaculum</taxon>
    </lineage>
</organism>
<gene>
    <name evidence="8" type="ORF">P3F81_02460</name>
</gene>
<dbReference type="Proteomes" id="UP001243623">
    <property type="component" value="Chromosome"/>
</dbReference>
<dbReference type="InterPro" id="IPR001046">
    <property type="entry name" value="NRAMP_fam"/>
</dbReference>
<feature type="transmembrane region" description="Helical" evidence="6">
    <location>
        <begin position="85"/>
        <end position="105"/>
    </location>
</feature>
<evidence type="ECO:0000256" key="6">
    <source>
        <dbReference type="SAM" id="Phobius"/>
    </source>
</evidence>
<feature type="transmembrane region" description="Helical" evidence="6">
    <location>
        <begin position="229"/>
        <end position="252"/>
    </location>
</feature>
<feature type="signal peptide" evidence="7">
    <location>
        <begin position="1"/>
        <end position="24"/>
    </location>
</feature>
<evidence type="ECO:0000256" key="2">
    <source>
        <dbReference type="ARBA" id="ARBA00022448"/>
    </source>
</evidence>
<feature type="chain" id="PRO_5040725684" evidence="7">
    <location>
        <begin position="25"/>
        <end position="411"/>
    </location>
</feature>
<dbReference type="NCBIfam" id="NF037982">
    <property type="entry name" value="Nramp_1"/>
    <property type="match status" value="1"/>
</dbReference>
<reference evidence="8" key="1">
    <citation type="submission" date="2023-03" db="EMBL/GenBank/DDBJ databases">
        <title>Selenobaculum gbiensis gen. nov. sp. nov., a new bacterium isolated from the gut microbiota of IBD patient.</title>
        <authorList>
            <person name="Yeo S."/>
            <person name="Park H."/>
            <person name="Huh C.S."/>
        </authorList>
    </citation>
    <scope>NUCLEOTIDE SEQUENCE</scope>
    <source>
        <strain evidence="8">ICN-92133</strain>
    </source>
</reference>
<sequence length="411" mass="45191">MSVTKYYKKMLLFLSVMGPGVVTAFADNDAGGIATYASVGAQYGYQLLFVLFISTISLGIFQEISARTGAVTGRGLAALIREYYGVRWTFLAIVILLFANIATTVSEFSGIASSFEVFSISKYVIVPFSAVLIWWIVLKYNYRSVEKVFFCLCFMFISYVITGVIVEPDWQAAGSALVMPDFSNNYEYILLAVGLVGTTITPWGQFYIQSSVVDKGIRAEKYRYLLVDVLVGTLLTGVIAFFIIIVTAAALYGQHFVIENVHDVAIALEPLAGSYAKTLFAFGLLGASMLAAVVLPLSTAYAICEAMGFEHGIDKTYREAPAFFILYTFLIVIGAGLVLMPGISLYKVMLAAQVINGVLLPPILIFMLLLVNNKELMGKYKNGRIYNYIAWMFTVFLVLLNLILLIAGLIQ</sequence>
<dbReference type="Pfam" id="PF01566">
    <property type="entry name" value="Nramp"/>
    <property type="match status" value="1"/>
</dbReference>
<evidence type="ECO:0000256" key="4">
    <source>
        <dbReference type="ARBA" id="ARBA00022989"/>
    </source>
</evidence>
<protein>
    <submittedName>
        <fullName evidence="8">Nramp family divalent metal transporter</fullName>
    </submittedName>
</protein>
<evidence type="ECO:0000256" key="7">
    <source>
        <dbReference type="SAM" id="SignalP"/>
    </source>
</evidence>
<feature type="transmembrane region" description="Helical" evidence="6">
    <location>
        <begin position="148"/>
        <end position="166"/>
    </location>
</feature>
<accession>A0A9Y2AI17</accession>
<keyword evidence="7" id="KW-0732">Signal</keyword>
<feature type="transmembrane region" description="Helical" evidence="6">
    <location>
        <begin position="324"/>
        <end position="344"/>
    </location>
</feature>
<dbReference type="RefSeq" id="WP_147666644.1">
    <property type="nucleotide sequence ID" value="NZ_CP120678.1"/>
</dbReference>
<feature type="transmembrane region" description="Helical" evidence="6">
    <location>
        <begin position="117"/>
        <end position="136"/>
    </location>
</feature>
<dbReference type="AlphaFoldDB" id="A0A9Y2AI17"/>
<evidence type="ECO:0000313" key="9">
    <source>
        <dbReference type="Proteomes" id="UP001243623"/>
    </source>
</evidence>
<keyword evidence="9" id="KW-1185">Reference proteome</keyword>
<comment type="subcellular location">
    <subcellularLocation>
        <location evidence="1">Membrane</location>
        <topology evidence="1">Multi-pass membrane protein</topology>
    </subcellularLocation>
</comment>
<evidence type="ECO:0000256" key="1">
    <source>
        <dbReference type="ARBA" id="ARBA00004141"/>
    </source>
</evidence>
<evidence type="ECO:0000256" key="3">
    <source>
        <dbReference type="ARBA" id="ARBA00022692"/>
    </source>
</evidence>
<evidence type="ECO:0000313" key="8">
    <source>
        <dbReference type="EMBL" id="WIW71214.1"/>
    </source>
</evidence>
<feature type="transmembrane region" description="Helical" evidence="6">
    <location>
        <begin position="350"/>
        <end position="373"/>
    </location>
</feature>
<evidence type="ECO:0000256" key="5">
    <source>
        <dbReference type="ARBA" id="ARBA00023136"/>
    </source>
</evidence>
<dbReference type="PANTHER" id="PTHR11706:SF33">
    <property type="entry name" value="NATURAL RESISTANCE-ASSOCIATED MACROPHAGE PROTEIN 2"/>
    <property type="match status" value="1"/>
</dbReference>
<dbReference type="GO" id="GO:0005886">
    <property type="term" value="C:plasma membrane"/>
    <property type="evidence" value="ECO:0007669"/>
    <property type="project" value="TreeGrafter"/>
</dbReference>
<feature type="transmembrane region" description="Helical" evidence="6">
    <location>
        <begin position="186"/>
        <end position="208"/>
    </location>
</feature>
<keyword evidence="3 6" id="KW-0812">Transmembrane</keyword>
<dbReference type="EMBL" id="CP120678">
    <property type="protein sequence ID" value="WIW71214.1"/>
    <property type="molecule type" value="Genomic_DNA"/>
</dbReference>
<proteinExistence type="predicted"/>